<dbReference type="RefSeq" id="WP_194536945.1">
    <property type="nucleotide sequence ID" value="NZ_JACEFB010000002.1"/>
</dbReference>
<reference evidence="1 2" key="1">
    <citation type="submission" date="2020-07" db="EMBL/GenBank/DDBJ databases">
        <title>Thermogemmata thermophila gen. nov., sp. nov., a novel moderate thermophilic planctomycete from a Kamchatka hot spring.</title>
        <authorList>
            <person name="Elcheninov A.G."/>
            <person name="Podosokorskaya O.A."/>
            <person name="Kovaleva O.L."/>
            <person name="Novikov A."/>
            <person name="Bonch-Osmolovskaya E.A."/>
            <person name="Toshchakov S.V."/>
            <person name="Kublanov I.V."/>
        </authorList>
    </citation>
    <scope>NUCLEOTIDE SEQUENCE [LARGE SCALE GENOMIC DNA]</scope>
    <source>
        <strain evidence="1 2">2918</strain>
    </source>
</reference>
<sequence length="429" mass="48080">MQPGTGLRRRSKAVAVTLSSIMAGLIAALGSTVTSGWSQEKSPEWQQVVVRLPLPREAAESIGHLIYGEGQSVPVQVVPPGLGDDPSMGSYVVCVIPRWNASKPLRLAKVPTLAEPLKGQFRLEEKPNETLDVVWRENNVVRPVLQYVFRPHDPNDHYFTFKPFHHVYDPVQGATVLTSGAVKTAKEGLFPHHRGLFFGYNRISYGNGQTADIWHGTNGVFSQHERFLERTAGPVLSRHRARIGWYGRDGQIFAQEEREVSVFATSGGTLIEWSSLLTTKLPKVRLDGDPQHAGFHFRAAQEVASNGKQNTYYLRPDGRGKVGETRNWDAKKPDPRTVDLPWNAMSFVVGGKRYTVLRVVHPANPRPSRGSERDYGRFGDYVEYDLTPDKPLHLRYRLWVQAGEMTVEQCQAIAAAFRTPPAVEWQSPR</sequence>
<accession>A0A7V8VCI4</accession>
<dbReference type="Proteomes" id="UP000542342">
    <property type="component" value="Unassembled WGS sequence"/>
</dbReference>
<name>A0A7V8VCI4_9BACT</name>
<dbReference type="AlphaFoldDB" id="A0A7V8VCI4"/>
<dbReference type="InterPro" id="IPR029475">
    <property type="entry name" value="DUF6807"/>
</dbReference>
<dbReference type="EMBL" id="JACEFB010000002">
    <property type="protein sequence ID" value="MBA2225527.1"/>
    <property type="molecule type" value="Genomic_DNA"/>
</dbReference>
<keyword evidence="2" id="KW-1185">Reference proteome</keyword>
<dbReference type="Pfam" id="PF14100">
    <property type="entry name" value="DUF6807"/>
    <property type="match status" value="1"/>
</dbReference>
<proteinExistence type="predicted"/>
<gene>
    <name evidence="1" type="ORF">H0921_05045</name>
</gene>
<evidence type="ECO:0000313" key="1">
    <source>
        <dbReference type="EMBL" id="MBA2225527.1"/>
    </source>
</evidence>
<evidence type="ECO:0000313" key="2">
    <source>
        <dbReference type="Proteomes" id="UP000542342"/>
    </source>
</evidence>
<comment type="caution">
    <text evidence="1">The sequence shown here is derived from an EMBL/GenBank/DDBJ whole genome shotgun (WGS) entry which is preliminary data.</text>
</comment>
<organism evidence="1 2">
    <name type="scientific">Thermogemmata fonticola</name>
    <dbReference type="NCBI Taxonomy" id="2755323"/>
    <lineage>
        <taxon>Bacteria</taxon>
        <taxon>Pseudomonadati</taxon>
        <taxon>Planctomycetota</taxon>
        <taxon>Planctomycetia</taxon>
        <taxon>Gemmatales</taxon>
        <taxon>Gemmataceae</taxon>
        <taxon>Thermogemmata</taxon>
    </lineage>
</organism>
<protein>
    <submittedName>
        <fullName evidence="1">PmoA family protein</fullName>
    </submittedName>
</protein>